<gene>
    <name evidence="1" type="ORF">CKF48_06465</name>
</gene>
<reference evidence="1 2" key="1">
    <citation type="submission" date="2017-08" db="EMBL/GenBank/DDBJ databases">
        <title>Complete Genome Sequence of Bacillus kochii Oregon-R-modENCODE STRAIN BDGP4, isolated from Drosophila melanogaster gut.</title>
        <authorList>
            <person name="Wan K.H."/>
            <person name="Yu C."/>
            <person name="Park S."/>
            <person name="Hammonds A.S."/>
            <person name="Booth B.W."/>
            <person name="Celniker S.E."/>
        </authorList>
    </citation>
    <scope>NUCLEOTIDE SEQUENCE [LARGE SCALE GENOMIC DNA]</scope>
    <source>
        <strain evidence="1 2">BDGP4</strain>
    </source>
</reference>
<organism evidence="1 2">
    <name type="scientific">Cytobacillus kochii</name>
    <dbReference type="NCBI Taxonomy" id="859143"/>
    <lineage>
        <taxon>Bacteria</taxon>
        <taxon>Bacillati</taxon>
        <taxon>Bacillota</taxon>
        <taxon>Bacilli</taxon>
        <taxon>Bacillales</taxon>
        <taxon>Bacillaceae</taxon>
        <taxon>Cytobacillus</taxon>
    </lineage>
</organism>
<accession>A0A248TFT2</accession>
<proteinExistence type="predicted"/>
<dbReference type="KEGG" id="bko:CKF48_06465"/>
<name>A0A248TFT2_9BACI</name>
<dbReference type="OrthoDB" id="9804698at2"/>
<keyword evidence="2" id="KW-1185">Reference proteome</keyword>
<protein>
    <submittedName>
        <fullName evidence="1">Uncharacterized protein</fullName>
    </submittedName>
</protein>
<dbReference type="EMBL" id="CP022983">
    <property type="protein sequence ID" value="ASV66999.1"/>
    <property type="molecule type" value="Genomic_DNA"/>
</dbReference>
<evidence type="ECO:0000313" key="1">
    <source>
        <dbReference type="EMBL" id="ASV66999.1"/>
    </source>
</evidence>
<dbReference type="Proteomes" id="UP000215137">
    <property type="component" value="Chromosome"/>
</dbReference>
<evidence type="ECO:0000313" key="2">
    <source>
        <dbReference type="Proteomes" id="UP000215137"/>
    </source>
</evidence>
<dbReference type="AlphaFoldDB" id="A0A248TFT2"/>
<sequence>MDDNRDLSYLIDRIVSSNLFREANYYFRSMKKQPHGGVARIFHPNVYLKYYTADTFRLFTHEPYNIPYFLTALVEEAYHEYLMSEVNIEELCWLCFDDDNFWYVGFRLLIPKQEFEEINKNVPLIWSVISSKSRFQDYYELDNKLLIYALVCYLIKSKMIEIKGIEEIRRYEVLRTPHNKYGLSLVNDAKFLRQGFILDGRYYLYNIFFDTTIGAAIDDVPYTIKIINAEIPKAELYFRCDEKVAVPADKMICTATMDFQKYRGITVDFGDIEKLINKKEIIVHYDPKYLDKVVMIIKPDRDPDGRNFYHIEVEELWNPEKVKDNFVLTNYVHAKYYPDKKIFNHIDFSVNQYSKGLFEEKYRDAMTDTDVPIDRYGDEHYKIWCVESDTIEISTWSKLVCATLDEPFRELFIEMFY</sequence>